<feature type="transmembrane region" description="Helical" evidence="1">
    <location>
        <begin position="32"/>
        <end position="49"/>
    </location>
</feature>
<dbReference type="EMBL" id="BNJQ01000022">
    <property type="protein sequence ID" value="GHP08939.1"/>
    <property type="molecule type" value="Genomic_DNA"/>
</dbReference>
<keyword evidence="1" id="KW-0812">Transmembrane</keyword>
<keyword evidence="1" id="KW-1133">Transmembrane helix</keyword>
<accession>A0A830HVM1</accession>
<evidence type="ECO:0000313" key="2">
    <source>
        <dbReference type="EMBL" id="GHP08939.1"/>
    </source>
</evidence>
<sequence length="251" mass="27365">MFVAHDVNASKKAPVPPVPDVDAKRANAQTRVVLALVAAALLAALALLTPKHASKVAAKLGVSHPLGVKSWSEQAPAHVDPFDVDAGKWDKKEAENGQIMNGRRFKVGDEDITESTFKRQGRENNFGSDLLSRVAETEQRFQPMKGNPVATGPDTKLLVKAADVSTVGYNCPRNIGTHCTGAAGRHANWHIKLGCENVRIYCIFDKTGALVERTKCGMVYPEPSVHCGTATTQGSTRRRTWRRKLLREYAV</sequence>
<keyword evidence="1" id="KW-0472">Membrane</keyword>
<protein>
    <submittedName>
        <fullName evidence="2">Uncharacterized protein</fullName>
    </submittedName>
</protein>
<proteinExistence type="predicted"/>
<organism evidence="2 3">
    <name type="scientific">Pycnococcus provasolii</name>
    <dbReference type="NCBI Taxonomy" id="41880"/>
    <lineage>
        <taxon>Eukaryota</taxon>
        <taxon>Viridiplantae</taxon>
        <taxon>Chlorophyta</taxon>
        <taxon>Pseudoscourfieldiophyceae</taxon>
        <taxon>Pseudoscourfieldiales</taxon>
        <taxon>Pycnococcaceae</taxon>
        <taxon>Pycnococcus</taxon>
    </lineage>
</organism>
<evidence type="ECO:0000256" key="1">
    <source>
        <dbReference type="SAM" id="Phobius"/>
    </source>
</evidence>
<reference evidence="2" key="1">
    <citation type="submission" date="2020-10" db="EMBL/GenBank/DDBJ databases">
        <title>Unveiling of a novel bifunctional photoreceptor, Dualchrome1, isolated from a cosmopolitan green alga.</title>
        <authorList>
            <person name="Suzuki S."/>
            <person name="Kawachi M."/>
        </authorList>
    </citation>
    <scope>NUCLEOTIDE SEQUENCE</scope>
    <source>
        <strain evidence="2">NIES 2893</strain>
    </source>
</reference>
<comment type="caution">
    <text evidence="2">The sequence shown here is derived from an EMBL/GenBank/DDBJ whole genome shotgun (WGS) entry which is preliminary data.</text>
</comment>
<evidence type="ECO:0000313" key="3">
    <source>
        <dbReference type="Proteomes" id="UP000660262"/>
    </source>
</evidence>
<gene>
    <name evidence="2" type="ORF">PPROV_000767600</name>
</gene>
<name>A0A830HVM1_9CHLO</name>
<keyword evidence="3" id="KW-1185">Reference proteome</keyword>
<dbReference type="Proteomes" id="UP000660262">
    <property type="component" value="Unassembled WGS sequence"/>
</dbReference>
<dbReference type="AlphaFoldDB" id="A0A830HVM1"/>